<feature type="domain" description="Type II secretion system protein GspF" evidence="8">
    <location>
        <begin position="110"/>
        <end position="232"/>
    </location>
</feature>
<comment type="similarity">
    <text evidence="2">Belongs to the GSP F family.</text>
</comment>
<gene>
    <name evidence="9" type="ORF">BECKTUN1418D_GA0071000_101518</name>
</gene>
<keyword evidence="4 7" id="KW-0812">Transmembrane</keyword>
<evidence type="ECO:0000256" key="2">
    <source>
        <dbReference type="ARBA" id="ARBA00005745"/>
    </source>
</evidence>
<evidence type="ECO:0000256" key="6">
    <source>
        <dbReference type="ARBA" id="ARBA00023136"/>
    </source>
</evidence>
<evidence type="ECO:0000256" key="3">
    <source>
        <dbReference type="ARBA" id="ARBA00022475"/>
    </source>
</evidence>
<dbReference type="PRINTS" id="PR00812">
    <property type="entry name" value="BCTERIALGSPF"/>
</dbReference>
<dbReference type="InterPro" id="IPR003004">
    <property type="entry name" value="GspF/PilC"/>
</dbReference>
<dbReference type="PANTHER" id="PTHR30012">
    <property type="entry name" value="GENERAL SECRETION PATHWAY PROTEIN"/>
    <property type="match status" value="1"/>
</dbReference>
<evidence type="ECO:0000256" key="7">
    <source>
        <dbReference type="SAM" id="Phobius"/>
    </source>
</evidence>
<evidence type="ECO:0000256" key="4">
    <source>
        <dbReference type="ARBA" id="ARBA00022692"/>
    </source>
</evidence>
<keyword evidence="6 7" id="KW-0472">Membrane</keyword>
<name>A0A450ZEJ6_9GAMM</name>
<organism evidence="9">
    <name type="scientific">Candidatus Kentrum sp. TUN</name>
    <dbReference type="NCBI Taxonomy" id="2126343"/>
    <lineage>
        <taxon>Bacteria</taxon>
        <taxon>Pseudomonadati</taxon>
        <taxon>Pseudomonadota</taxon>
        <taxon>Gammaproteobacteria</taxon>
        <taxon>Candidatus Kentrum</taxon>
    </lineage>
</organism>
<evidence type="ECO:0000313" key="9">
    <source>
        <dbReference type="EMBL" id="VFK52199.1"/>
    </source>
</evidence>
<dbReference type="InterPro" id="IPR018076">
    <property type="entry name" value="T2SS_GspF_dom"/>
</dbReference>
<evidence type="ECO:0000256" key="1">
    <source>
        <dbReference type="ARBA" id="ARBA00004651"/>
    </source>
</evidence>
<proteinExistence type="inferred from homology"/>
<dbReference type="Gene3D" id="1.20.81.30">
    <property type="entry name" value="Type II secretion system (T2SS), domain F"/>
    <property type="match status" value="2"/>
</dbReference>
<evidence type="ECO:0000259" key="8">
    <source>
        <dbReference type="Pfam" id="PF00482"/>
    </source>
</evidence>
<feature type="transmembrane region" description="Helical" evidence="7">
    <location>
        <begin position="208"/>
        <end position="231"/>
    </location>
</feature>
<feature type="transmembrane region" description="Helical" evidence="7">
    <location>
        <begin position="418"/>
        <end position="437"/>
    </location>
</feature>
<dbReference type="EMBL" id="CAADFX010000015">
    <property type="protein sequence ID" value="VFK52199.1"/>
    <property type="molecule type" value="Genomic_DNA"/>
</dbReference>
<sequence length="445" mass="50035">MNPKQAWGLCRQGRFLFATPKRLHRVLPVRSTIAISELHRTYRETTMPLLRYKAMDALGKIRTGQIDVGSVTDLELHLSHMGLDLIKSTEVSRKIRRVRKIGRRDLISFCFHLEQLISAGVPLLESLGDLRDSVEDTRLREVIALLMEHIEGGKTLSDAMEEFPRVFDKMLVMPIRVGESGGRLPEVLRNIIENLKWIDETTAHVKKLFLYPTIVGGVVVAIIFFMMMYLVPKLVSFFHMMGQTLPAHTRFLIAVSDFFINWWALILIGPVIAVAAVGILVTVRPSARIFLDALLFKIWIVGPIRKKIILSRFANYFALLYASGITVLDCIRISEGLMGNKAIEAAARRAAREIADGAGISAGFEHAGLFPPLVLRMLRVGENTGALDAALRNISYFYDRDVRESIERLQTLIEPTMTIILGVLLGWVMISVLGPMYDLIANFDP</sequence>
<feature type="domain" description="Type II secretion system protein GspF" evidence="8">
    <location>
        <begin position="313"/>
        <end position="434"/>
    </location>
</feature>
<dbReference type="GO" id="GO:0005886">
    <property type="term" value="C:plasma membrane"/>
    <property type="evidence" value="ECO:0007669"/>
    <property type="project" value="UniProtKB-SubCell"/>
</dbReference>
<evidence type="ECO:0000256" key="5">
    <source>
        <dbReference type="ARBA" id="ARBA00022989"/>
    </source>
</evidence>
<feature type="transmembrane region" description="Helical" evidence="7">
    <location>
        <begin position="251"/>
        <end position="281"/>
    </location>
</feature>
<reference evidence="9" key="1">
    <citation type="submission" date="2019-02" db="EMBL/GenBank/DDBJ databases">
        <authorList>
            <person name="Gruber-Vodicka R. H."/>
            <person name="Seah K. B. B."/>
        </authorList>
    </citation>
    <scope>NUCLEOTIDE SEQUENCE</scope>
    <source>
        <strain evidence="9">BECK_BY1</strain>
    </source>
</reference>
<dbReference type="PANTHER" id="PTHR30012:SF0">
    <property type="entry name" value="TYPE II SECRETION SYSTEM PROTEIN F-RELATED"/>
    <property type="match status" value="1"/>
</dbReference>
<dbReference type="InterPro" id="IPR042094">
    <property type="entry name" value="T2SS_GspF_sf"/>
</dbReference>
<comment type="subcellular location">
    <subcellularLocation>
        <location evidence="1">Cell membrane</location>
        <topology evidence="1">Multi-pass membrane protein</topology>
    </subcellularLocation>
</comment>
<accession>A0A450ZEJ6</accession>
<dbReference type="AlphaFoldDB" id="A0A450ZEJ6"/>
<protein>
    <submittedName>
        <fullName evidence="9">Type IV pilus assembly protein PilC</fullName>
    </submittedName>
</protein>
<keyword evidence="5 7" id="KW-1133">Transmembrane helix</keyword>
<dbReference type="Pfam" id="PF00482">
    <property type="entry name" value="T2SSF"/>
    <property type="match status" value="2"/>
</dbReference>
<keyword evidence="3" id="KW-1003">Cell membrane</keyword>